<dbReference type="InterPro" id="IPR053201">
    <property type="entry name" value="Flavunoidine_N-MTase"/>
</dbReference>
<dbReference type="PANTHER" id="PTHR12350:SF19">
    <property type="entry name" value="SET DOMAIN-CONTAINING PROTEIN"/>
    <property type="match status" value="1"/>
</dbReference>
<name>A0ABY8EKR4_MALFU</name>
<feature type="compositionally biased region" description="Polar residues" evidence="1">
    <location>
        <begin position="1"/>
        <end position="17"/>
    </location>
</feature>
<evidence type="ECO:0000259" key="2">
    <source>
        <dbReference type="PROSITE" id="PS50280"/>
    </source>
</evidence>
<keyword evidence="4" id="KW-1185">Reference proteome</keyword>
<evidence type="ECO:0000313" key="3">
    <source>
        <dbReference type="EMBL" id="WFD45645.1"/>
    </source>
</evidence>
<sequence>MSTQTETALSNGTSQKSAYVPTHPDAIRVEFQDGDYNSYAVASRPFQEGEIIATFEHATPSSVVRYSTVQTGDDAHLELNSDLLYCNHSCDPSVEFHVNETDLRKGYARAARDIRQGEALTFFYPSTEWHMAQPFACHCNTKKCLGTIAGAEMLSNEQLAPYFLNDHIARRKAAQASS</sequence>
<dbReference type="Gene3D" id="2.170.270.10">
    <property type="entry name" value="SET domain"/>
    <property type="match status" value="1"/>
</dbReference>
<gene>
    <name evidence="3" type="ORF">GLX27_000267</name>
</gene>
<feature type="domain" description="SET" evidence="2">
    <location>
        <begin position="15"/>
        <end position="125"/>
    </location>
</feature>
<dbReference type="PROSITE" id="PS50280">
    <property type="entry name" value="SET"/>
    <property type="match status" value="1"/>
</dbReference>
<dbReference type="EMBL" id="CP046234">
    <property type="protein sequence ID" value="WFD45645.1"/>
    <property type="molecule type" value="Genomic_DNA"/>
</dbReference>
<dbReference type="Pfam" id="PF00856">
    <property type="entry name" value="SET"/>
    <property type="match status" value="1"/>
</dbReference>
<evidence type="ECO:0000256" key="1">
    <source>
        <dbReference type="SAM" id="MobiDB-lite"/>
    </source>
</evidence>
<dbReference type="PANTHER" id="PTHR12350">
    <property type="entry name" value="HISTONE-LYSINE N-METHYLTRANSFERASE-RELATED"/>
    <property type="match status" value="1"/>
</dbReference>
<organism evidence="3 4">
    <name type="scientific">Malassezia furfur</name>
    <name type="common">Pityriasis versicolor infection agent</name>
    <name type="synonym">Pityrosporum furfur</name>
    <dbReference type="NCBI Taxonomy" id="55194"/>
    <lineage>
        <taxon>Eukaryota</taxon>
        <taxon>Fungi</taxon>
        <taxon>Dikarya</taxon>
        <taxon>Basidiomycota</taxon>
        <taxon>Ustilaginomycotina</taxon>
        <taxon>Malasseziomycetes</taxon>
        <taxon>Malasseziales</taxon>
        <taxon>Malasseziaceae</taxon>
        <taxon>Malassezia</taxon>
    </lineage>
</organism>
<evidence type="ECO:0000313" key="4">
    <source>
        <dbReference type="Proteomes" id="UP000818624"/>
    </source>
</evidence>
<dbReference type="InterPro" id="IPR046341">
    <property type="entry name" value="SET_dom_sf"/>
</dbReference>
<dbReference type="InterPro" id="IPR001214">
    <property type="entry name" value="SET_dom"/>
</dbReference>
<dbReference type="SUPFAM" id="SSF82199">
    <property type="entry name" value="SET domain"/>
    <property type="match status" value="1"/>
</dbReference>
<dbReference type="Proteomes" id="UP000818624">
    <property type="component" value="Chromosome 1"/>
</dbReference>
<feature type="region of interest" description="Disordered" evidence="1">
    <location>
        <begin position="1"/>
        <end position="21"/>
    </location>
</feature>
<protein>
    <recommendedName>
        <fullName evidence="2">SET domain-containing protein</fullName>
    </recommendedName>
</protein>
<accession>A0ABY8EKR4</accession>
<reference evidence="3 4" key="1">
    <citation type="journal article" date="2020" name="Elife">
        <title>Loss of centromere function drives karyotype evolution in closely related Malassezia species.</title>
        <authorList>
            <person name="Sankaranarayanan S.R."/>
            <person name="Ianiri G."/>
            <person name="Coelho M.A."/>
            <person name="Reza M.H."/>
            <person name="Thimmappa B.C."/>
            <person name="Ganguly P."/>
            <person name="Vadnala R.N."/>
            <person name="Sun S."/>
            <person name="Siddharthan R."/>
            <person name="Tellgren-Roth C."/>
            <person name="Dawson T.L."/>
            <person name="Heitman J."/>
            <person name="Sanyal K."/>
        </authorList>
    </citation>
    <scope>NUCLEOTIDE SEQUENCE [LARGE SCALE GENOMIC DNA]</scope>
    <source>
        <strain evidence="3">CBS14141</strain>
    </source>
</reference>
<proteinExistence type="predicted"/>